<dbReference type="PROSITE" id="PS51925">
    <property type="entry name" value="SWIB_MDM2"/>
    <property type="match status" value="1"/>
</dbReference>
<name>A0A6C0L243_9ZZZZ</name>
<dbReference type="AlphaFoldDB" id="A0A6C0L243"/>
<organism evidence="3">
    <name type="scientific">viral metagenome</name>
    <dbReference type="NCBI Taxonomy" id="1070528"/>
    <lineage>
        <taxon>unclassified sequences</taxon>
        <taxon>metagenomes</taxon>
        <taxon>organismal metagenomes</taxon>
    </lineage>
</organism>
<dbReference type="PANTHER" id="PTHR13844">
    <property type="entry name" value="SWI/SNF-RELATED MATRIX-ASSOCIATED ACTIN-DEPENDENT REGULATOR OF CHROMATIN SUBFAMILY D"/>
    <property type="match status" value="1"/>
</dbReference>
<feature type="region of interest" description="Disordered" evidence="1">
    <location>
        <begin position="1"/>
        <end position="48"/>
    </location>
</feature>
<dbReference type="SUPFAM" id="SSF47592">
    <property type="entry name" value="SWIB/MDM2 domain"/>
    <property type="match status" value="1"/>
</dbReference>
<dbReference type="SMART" id="SM00151">
    <property type="entry name" value="SWIB"/>
    <property type="match status" value="1"/>
</dbReference>
<dbReference type="CDD" id="cd10567">
    <property type="entry name" value="SWIB-MDM2_like"/>
    <property type="match status" value="1"/>
</dbReference>
<evidence type="ECO:0000256" key="1">
    <source>
        <dbReference type="SAM" id="MobiDB-lite"/>
    </source>
</evidence>
<feature type="domain" description="DM2" evidence="2">
    <location>
        <begin position="106"/>
        <end position="189"/>
    </location>
</feature>
<proteinExistence type="predicted"/>
<dbReference type="InterPro" id="IPR019835">
    <property type="entry name" value="SWIB_domain"/>
</dbReference>
<sequence length="197" mass="22464">MPGKKTSVKATKAKKSSTSKKVEKPVEVETKVVEPTPVQEPVEDESYDAEFTELRDQLRSAGEIIKSLVGQVNRLEKRVSRDRKVMQKKMKGRAKRVVDPNKPPSGFAKPGPISDELRAFLKLPKDELIARTEVTKKITEYCKANNLQKQEDKRTIQVDSALKKLLRLKKGDELTFFNLQKYMKVHYPNKDGVFVHA</sequence>
<dbReference type="EMBL" id="MN741036">
    <property type="protein sequence ID" value="QHU23593.1"/>
    <property type="molecule type" value="Genomic_DNA"/>
</dbReference>
<feature type="region of interest" description="Disordered" evidence="1">
    <location>
        <begin position="90"/>
        <end position="111"/>
    </location>
</feature>
<feature type="compositionally biased region" description="Basic and acidic residues" evidence="1">
    <location>
        <begin position="20"/>
        <end position="32"/>
    </location>
</feature>
<dbReference type="Gene3D" id="1.10.245.10">
    <property type="entry name" value="SWIB/MDM2 domain"/>
    <property type="match status" value="1"/>
</dbReference>
<reference evidence="3" key="1">
    <citation type="journal article" date="2020" name="Nature">
        <title>Giant virus diversity and host interactions through global metagenomics.</title>
        <authorList>
            <person name="Schulz F."/>
            <person name="Roux S."/>
            <person name="Paez-Espino D."/>
            <person name="Jungbluth S."/>
            <person name="Walsh D.A."/>
            <person name="Denef V.J."/>
            <person name="McMahon K.D."/>
            <person name="Konstantinidis K.T."/>
            <person name="Eloe-Fadrosh E.A."/>
            <person name="Kyrpides N.C."/>
            <person name="Woyke T."/>
        </authorList>
    </citation>
    <scope>NUCLEOTIDE SEQUENCE</scope>
    <source>
        <strain evidence="3">GVMAG-S-ERX555907-94</strain>
    </source>
</reference>
<feature type="compositionally biased region" description="Low complexity" evidence="1">
    <location>
        <begin position="1"/>
        <end position="10"/>
    </location>
</feature>
<dbReference type="Pfam" id="PF02201">
    <property type="entry name" value="SWIB"/>
    <property type="match status" value="1"/>
</dbReference>
<evidence type="ECO:0000259" key="2">
    <source>
        <dbReference type="PROSITE" id="PS51925"/>
    </source>
</evidence>
<dbReference type="InterPro" id="IPR036885">
    <property type="entry name" value="SWIB_MDM2_dom_sf"/>
</dbReference>
<dbReference type="InterPro" id="IPR003121">
    <property type="entry name" value="SWIB_MDM2_domain"/>
</dbReference>
<evidence type="ECO:0000313" key="3">
    <source>
        <dbReference type="EMBL" id="QHU23593.1"/>
    </source>
</evidence>
<accession>A0A6C0L243</accession>
<protein>
    <recommendedName>
        <fullName evidence="2">DM2 domain-containing protein</fullName>
    </recommendedName>
</protein>